<dbReference type="GO" id="GO:0006635">
    <property type="term" value="P:fatty acid beta-oxidation"/>
    <property type="evidence" value="ECO:0007669"/>
    <property type="project" value="TreeGrafter"/>
</dbReference>
<dbReference type="PANTHER" id="PTHR11941">
    <property type="entry name" value="ENOYL-COA HYDRATASE-RELATED"/>
    <property type="match status" value="1"/>
</dbReference>
<keyword evidence="6" id="KW-1185">Reference proteome</keyword>
<evidence type="ECO:0000313" key="7">
    <source>
        <dbReference type="Proteomes" id="UP000182836"/>
    </source>
</evidence>
<dbReference type="PATRIC" id="fig|47500.8.peg.1672"/>
<evidence type="ECO:0000256" key="3">
    <source>
        <dbReference type="RuleBase" id="RU003707"/>
    </source>
</evidence>
<dbReference type="FunFam" id="3.90.226.10:FF:000009">
    <property type="entry name" value="Carnitinyl-CoA dehydratase"/>
    <property type="match status" value="1"/>
</dbReference>
<dbReference type="GO" id="GO:0004300">
    <property type="term" value="F:enoyl-CoA hydratase activity"/>
    <property type="evidence" value="ECO:0007669"/>
    <property type="project" value="UniProtKB-EC"/>
</dbReference>
<proteinExistence type="inferred from homology"/>
<comment type="similarity">
    <text evidence="1 3">Belongs to the enoyl-CoA hydratase/isomerase family.</text>
</comment>
<dbReference type="FunFam" id="1.10.12.10:FF:000001">
    <property type="entry name" value="Probable enoyl-CoA hydratase, mitochondrial"/>
    <property type="match status" value="1"/>
</dbReference>
<gene>
    <name evidence="4" type="ORF">AF333_14365</name>
    <name evidence="5" type="ORF">SAMN04487909_10247</name>
</gene>
<evidence type="ECO:0000256" key="2">
    <source>
        <dbReference type="ARBA" id="ARBA00023239"/>
    </source>
</evidence>
<evidence type="ECO:0000313" key="5">
    <source>
        <dbReference type="EMBL" id="SDI18825.1"/>
    </source>
</evidence>
<dbReference type="SUPFAM" id="SSF52096">
    <property type="entry name" value="ClpP/crotonase"/>
    <property type="match status" value="1"/>
</dbReference>
<dbReference type="EMBL" id="LGUG01000004">
    <property type="protein sequence ID" value="KON96481.1"/>
    <property type="molecule type" value="Genomic_DNA"/>
</dbReference>
<evidence type="ECO:0000256" key="1">
    <source>
        <dbReference type="ARBA" id="ARBA00005254"/>
    </source>
</evidence>
<dbReference type="PANTHER" id="PTHR11941:SF54">
    <property type="entry name" value="ENOYL-COA HYDRATASE, MITOCHONDRIAL"/>
    <property type="match status" value="1"/>
</dbReference>
<dbReference type="InterPro" id="IPR029045">
    <property type="entry name" value="ClpP/crotonase-like_dom_sf"/>
</dbReference>
<dbReference type="RefSeq" id="WP_043064164.1">
    <property type="nucleotide sequence ID" value="NZ_BJOA01000108.1"/>
</dbReference>
<dbReference type="Gene3D" id="3.90.226.10">
    <property type="entry name" value="2-enoyl-CoA Hydratase, Chain A, domain 1"/>
    <property type="match status" value="1"/>
</dbReference>
<keyword evidence="2 4" id="KW-0456">Lyase</keyword>
<dbReference type="AlphaFoldDB" id="A0A0D1WJJ6"/>
<dbReference type="EC" id="4.2.1.17" evidence="4"/>
<dbReference type="GeneID" id="42306359"/>
<dbReference type="PROSITE" id="PS00166">
    <property type="entry name" value="ENOYL_COA_HYDRATASE"/>
    <property type="match status" value="1"/>
</dbReference>
<dbReference type="Proteomes" id="UP000037269">
    <property type="component" value="Unassembled WGS sequence"/>
</dbReference>
<dbReference type="InterPro" id="IPR018376">
    <property type="entry name" value="Enoyl-CoA_hyd/isom_CS"/>
</dbReference>
<dbReference type="Pfam" id="PF00378">
    <property type="entry name" value="ECH_1"/>
    <property type="match status" value="1"/>
</dbReference>
<dbReference type="Gene3D" id="1.10.12.10">
    <property type="entry name" value="Lyase 2-enoyl-coa Hydratase, Chain A, domain 2"/>
    <property type="match status" value="1"/>
</dbReference>
<evidence type="ECO:0000313" key="4">
    <source>
        <dbReference type="EMBL" id="KON96481.1"/>
    </source>
</evidence>
<dbReference type="InterPro" id="IPR014748">
    <property type="entry name" value="Enoyl-CoA_hydra_C"/>
</dbReference>
<evidence type="ECO:0000313" key="6">
    <source>
        <dbReference type="Proteomes" id="UP000037269"/>
    </source>
</evidence>
<dbReference type="InterPro" id="IPR001753">
    <property type="entry name" value="Enoyl-CoA_hydra/iso"/>
</dbReference>
<reference evidence="5 7" key="2">
    <citation type="submission" date="2016-10" db="EMBL/GenBank/DDBJ databases">
        <authorList>
            <person name="de Groot N.N."/>
        </authorList>
    </citation>
    <scope>NUCLEOTIDE SEQUENCE [LARGE SCALE GENOMIC DNA]</scope>
    <source>
        <strain evidence="5 7">DSM 2895</strain>
    </source>
</reference>
<dbReference type="Proteomes" id="UP000182836">
    <property type="component" value="Unassembled WGS sequence"/>
</dbReference>
<dbReference type="CDD" id="cd06558">
    <property type="entry name" value="crotonase-like"/>
    <property type="match status" value="1"/>
</dbReference>
<dbReference type="EMBL" id="FNED01000002">
    <property type="protein sequence ID" value="SDI18825.1"/>
    <property type="molecule type" value="Genomic_DNA"/>
</dbReference>
<accession>A0A0D1WJJ6</accession>
<protein>
    <submittedName>
        <fullName evidence="4">Enoyl-CoA hydratase</fullName>
        <ecNumber evidence="4">4.2.1.17</ecNumber>
    </submittedName>
</protein>
<organism evidence="4 6">
    <name type="scientific">Aneurinibacillus migulanus</name>
    <name type="common">Bacillus migulanus</name>
    <dbReference type="NCBI Taxonomy" id="47500"/>
    <lineage>
        <taxon>Bacteria</taxon>
        <taxon>Bacillati</taxon>
        <taxon>Bacillota</taxon>
        <taxon>Bacilli</taxon>
        <taxon>Bacillales</taxon>
        <taxon>Paenibacillaceae</taxon>
        <taxon>Aneurinibacillus group</taxon>
        <taxon>Aneurinibacillus</taxon>
    </lineage>
</organism>
<name>A0A0D1WJJ6_ANEMI</name>
<reference evidence="4 6" key="1">
    <citation type="submission" date="2015-07" db="EMBL/GenBank/DDBJ databases">
        <title>Fjat-14205 dsm 2895.</title>
        <authorList>
            <person name="Liu B."/>
            <person name="Wang J."/>
            <person name="Zhu Y."/>
            <person name="Liu G."/>
            <person name="Chen Q."/>
            <person name="Chen Z."/>
            <person name="Lan J."/>
            <person name="Che J."/>
            <person name="Ge C."/>
            <person name="Shi H."/>
            <person name="Pan Z."/>
            <person name="Liu X."/>
        </authorList>
    </citation>
    <scope>NUCLEOTIDE SEQUENCE [LARGE SCALE GENOMIC DNA]</scope>
    <source>
        <strain evidence="4 6">DSM 2895</strain>
    </source>
</reference>
<dbReference type="OrthoDB" id="254175at2"/>
<dbReference type="STRING" id="47500.AF333_14365"/>
<sequence length="257" mass="28169">MSYEHIKISQEENIGIIILNRPHVLNALNLKLIDELVEELERMDRDASIRAIVLAGNDKAFAAGADIGEMADEAAVPMLVKDQFAVWDRIARVAKPIIAAVSGFALGGGCELMMHCDVVIASETTRIGQPEIKLGVMPGAGGTQRLTKAVGKVKAMEMLLTGEPISAQEALRYGLINKVVPVESYFKEAMKIACKIAAQPPVAARLIKKSVLKAVDYPLDEGLDYERHCFYLLFASEDKTEGMKAFIEKRQPNFIGR</sequence>